<evidence type="ECO:0000313" key="6">
    <source>
        <dbReference type="EMBL" id="KAG6460440.1"/>
    </source>
</evidence>
<dbReference type="SUPFAM" id="SSF54060">
    <property type="entry name" value="His-Me finger endonucleases"/>
    <property type="match status" value="1"/>
</dbReference>
<dbReference type="AlphaFoldDB" id="A0A921ZMA0"/>
<dbReference type="PANTHER" id="PTHR13966:SF17">
    <property type="entry name" value="ENDONUCLEASE-RELATED"/>
    <property type="match status" value="1"/>
</dbReference>
<dbReference type="InterPro" id="IPR044929">
    <property type="entry name" value="DNA/RNA_non-sp_Endonuclease_sf"/>
</dbReference>
<dbReference type="EMBL" id="JH668670">
    <property type="protein sequence ID" value="KAG6460440.1"/>
    <property type="molecule type" value="Genomic_DNA"/>
</dbReference>
<evidence type="ECO:0000256" key="4">
    <source>
        <dbReference type="SAM" id="SignalP"/>
    </source>
</evidence>
<feature type="signal peptide" evidence="4">
    <location>
        <begin position="1"/>
        <end position="19"/>
    </location>
</feature>
<evidence type="ECO:0000256" key="2">
    <source>
        <dbReference type="ARBA" id="ARBA00022722"/>
    </source>
</evidence>
<keyword evidence="3" id="KW-0378">Hydrolase</keyword>
<comment type="caution">
    <text evidence="6">The sequence shown here is derived from an EMBL/GenBank/DDBJ whole genome shotgun (WGS) entry which is preliminary data.</text>
</comment>
<feature type="chain" id="PRO_5037571714" description="DNA/RNA non-specific endonuclease/pyrophosphatase/phosphodiesterase domain-containing protein" evidence="4">
    <location>
        <begin position="20"/>
        <end position="400"/>
    </location>
</feature>
<sequence length="400" mass="44037">MAWQLVLLTLLSLGAVNYANLDCVLDFQNDFDTSNPLPIILRDNKLLNPDPNTCSVVLPEGSKILIGCPGDTNSIMYMQPHGRIDTGLKQLEASCNGGSNFISGNSLLDSFALKEISCKEQPKVTVRKTTKCGKDNQHQTYQCGYTIGNVFVWAFESCYDERLYIPSHVKYEIRPHTCTPAPTAPSGNILTGLLEGLLGIVLYILSAVFNVLTSLVAQKARFIELFGTELADVYLRDDNLEPCYLANPFYFATVAEQSVTTHYVNLAPQWKSVTESLESLQQGVQNYVNQGQNSLTVYSGTIGVLTLPTSLGSSRALYLVTFLGSNVCPVPQYFYKVVIADHGPLVFLISNSIAAVPSGVPFCTDLGSDAHSGISWNRKRSFDLCCDFEEFQKKVSYLQL</sequence>
<reference evidence="6" key="2">
    <citation type="submission" date="2020-12" db="EMBL/GenBank/DDBJ databases">
        <authorList>
            <person name="Kanost M."/>
        </authorList>
    </citation>
    <scope>NUCLEOTIDE SEQUENCE</scope>
</reference>
<gene>
    <name evidence="6" type="ORF">O3G_MSEX011970</name>
</gene>
<dbReference type="GO" id="GO:0005743">
    <property type="term" value="C:mitochondrial inner membrane"/>
    <property type="evidence" value="ECO:0007669"/>
    <property type="project" value="TreeGrafter"/>
</dbReference>
<evidence type="ECO:0000256" key="1">
    <source>
        <dbReference type="ARBA" id="ARBA00010052"/>
    </source>
</evidence>
<evidence type="ECO:0000313" key="7">
    <source>
        <dbReference type="Proteomes" id="UP000791440"/>
    </source>
</evidence>
<dbReference type="Pfam" id="PF01223">
    <property type="entry name" value="Endonuclease_NS"/>
    <property type="match status" value="1"/>
</dbReference>
<feature type="domain" description="DNA/RNA non-specific endonuclease/pyrophosphatase/phosphodiesterase" evidence="5">
    <location>
        <begin position="255"/>
        <end position="343"/>
    </location>
</feature>
<dbReference type="InterPro" id="IPR044925">
    <property type="entry name" value="His-Me_finger_sf"/>
</dbReference>
<dbReference type="GO" id="GO:0000014">
    <property type="term" value="F:single-stranded DNA endodeoxyribonuclease activity"/>
    <property type="evidence" value="ECO:0007669"/>
    <property type="project" value="TreeGrafter"/>
</dbReference>
<dbReference type="Proteomes" id="UP000791440">
    <property type="component" value="Unassembled WGS sequence"/>
</dbReference>
<proteinExistence type="inferred from homology"/>
<organism evidence="6 7">
    <name type="scientific">Manduca sexta</name>
    <name type="common">Tobacco hawkmoth</name>
    <name type="synonym">Tobacco hornworm</name>
    <dbReference type="NCBI Taxonomy" id="7130"/>
    <lineage>
        <taxon>Eukaryota</taxon>
        <taxon>Metazoa</taxon>
        <taxon>Ecdysozoa</taxon>
        <taxon>Arthropoda</taxon>
        <taxon>Hexapoda</taxon>
        <taxon>Insecta</taxon>
        <taxon>Pterygota</taxon>
        <taxon>Neoptera</taxon>
        <taxon>Endopterygota</taxon>
        <taxon>Lepidoptera</taxon>
        <taxon>Glossata</taxon>
        <taxon>Ditrysia</taxon>
        <taxon>Bombycoidea</taxon>
        <taxon>Sphingidae</taxon>
        <taxon>Sphinginae</taxon>
        <taxon>Sphingini</taxon>
        <taxon>Manduca</taxon>
    </lineage>
</organism>
<keyword evidence="2" id="KW-0540">Nuclease</keyword>
<keyword evidence="4" id="KW-0732">Signal</keyword>
<dbReference type="GO" id="GO:0046872">
    <property type="term" value="F:metal ion binding"/>
    <property type="evidence" value="ECO:0007669"/>
    <property type="project" value="InterPro"/>
</dbReference>
<protein>
    <recommendedName>
        <fullName evidence="5">DNA/RNA non-specific endonuclease/pyrophosphatase/phosphodiesterase domain-containing protein</fullName>
    </recommendedName>
</protein>
<reference evidence="6" key="1">
    <citation type="journal article" date="2016" name="Insect Biochem. Mol. Biol.">
        <title>Multifaceted biological insights from a draft genome sequence of the tobacco hornworm moth, Manduca sexta.</title>
        <authorList>
            <person name="Kanost M.R."/>
            <person name="Arrese E.L."/>
            <person name="Cao X."/>
            <person name="Chen Y.R."/>
            <person name="Chellapilla S."/>
            <person name="Goldsmith M.R."/>
            <person name="Grosse-Wilde E."/>
            <person name="Heckel D.G."/>
            <person name="Herndon N."/>
            <person name="Jiang H."/>
            <person name="Papanicolaou A."/>
            <person name="Qu J."/>
            <person name="Soulages J.L."/>
            <person name="Vogel H."/>
            <person name="Walters J."/>
            <person name="Waterhouse R.M."/>
            <person name="Ahn S.J."/>
            <person name="Almeida F.C."/>
            <person name="An C."/>
            <person name="Aqrawi P."/>
            <person name="Bretschneider A."/>
            <person name="Bryant W.B."/>
            <person name="Bucks S."/>
            <person name="Chao H."/>
            <person name="Chevignon G."/>
            <person name="Christen J.M."/>
            <person name="Clarke D.F."/>
            <person name="Dittmer N.T."/>
            <person name="Ferguson L.C.F."/>
            <person name="Garavelou S."/>
            <person name="Gordon K.H.J."/>
            <person name="Gunaratna R.T."/>
            <person name="Han Y."/>
            <person name="Hauser F."/>
            <person name="He Y."/>
            <person name="Heidel-Fischer H."/>
            <person name="Hirsh A."/>
            <person name="Hu Y."/>
            <person name="Jiang H."/>
            <person name="Kalra D."/>
            <person name="Klinner C."/>
            <person name="Konig C."/>
            <person name="Kovar C."/>
            <person name="Kroll A.R."/>
            <person name="Kuwar S.S."/>
            <person name="Lee S.L."/>
            <person name="Lehman R."/>
            <person name="Li K."/>
            <person name="Li Z."/>
            <person name="Liang H."/>
            <person name="Lovelace S."/>
            <person name="Lu Z."/>
            <person name="Mansfield J.H."/>
            <person name="McCulloch K.J."/>
            <person name="Mathew T."/>
            <person name="Morton B."/>
            <person name="Muzny D.M."/>
            <person name="Neunemann D."/>
            <person name="Ongeri F."/>
            <person name="Pauchet Y."/>
            <person name="Pu L.L."/>
            <person name="Pyrousis I."/>
            <person name="Rao X.J."/>
            <person name="Redding A."/>
            <person name="Roesel C."/>
            <person name="Sanchez-Gracia A."/>
            <person name="Schaack S."/>
            <person name="Shukla A."/>
            <person name="Tetreau G."/>
            <person name="Wang Y."/>
            <person name="Xiong G.H."/>
            <person name="Traut W."/>
            <person name="Walsh T.K."/>
            <person name="Worley K.C."/>
            <person name="Wu D."/>
            <person name="Wu W."/>
            <person name="Wu Y.Q."/>
            <person name="Zhang X."/>
            <person name="Zou Z."/>
            <person name="Zucker H."/>
            <person name="Briscoe A.D."/>
            <person name="Burmester T."/>
            <person name="Clem R.J."/>
            <person name="Feyereisen R."/>
            <person name="Grimmelikhuijzen C.J.P."/>
            <person name="Hamodrakas S.J."/>
            <person name="Hansson B.S."/>
            <person name="Huguet E."/>
            <person name="Jermiin L.S."/>
            <person name="Lan Q."/>
            <person name="Lehman H.K."/>
            <person name="Lorenzen M."/>
            <person name="Merzendorfer H."/>
            <person name="Michalopoulos I."/>
            <person name="Morton D.B."/>
            <person name="Muthukrishnan S."/>
            <person name="Oakeshott J.G."/>
            <person name="Palmer W."/>
            <person name="Park Y."/>
            <person name="Passarelli A.L."/>
            <person name="Rozas J."/>
            <person name="Schwartz L.M."/>
            <person name="Smith W."/>
            <person name="Southgate A."/>
            <person name="Vilcinskas A."/>
            <person name="Vogt R."/>
            <person name="Wang P."/>
            <person name="Werren J."/>
            <person name="Yu X.Q."/>
            <person name="Zhou J.J."/>
            <person name="Brown S.J."/>
            <person name="Scherer S.E."/>
            <person name="Richards S."/>
            <person name="Blissard G.W."/>
        </authorList>
    </citation>
    <scope>NUCLEOTIDE SEQUENCE</scope>
</reference>
<keyword evidence="3" id="KW-0255">Endonuclease</keyword>
<accession>A0A921ZMA0</accession>
<dbReference type="PANTHER" id="PTHR13966">
    <property type="entry name" value="ENDONUCLEASE RELATED"/>
    <property type="match status" value="1"/>
</dbReference>
<dbReference type="GO" id="GO:0005634">
    <property type="term" value="C:nucleus"/>
    <property type="evidence" value="ECO:0007669"/>
    <property type="project" value="TreeGrafter"/>
</dbReference>
<dbReference type="Gene3D" id="3.40.570.10">
    <property type="entry name" value="Extracellular Endonuclease, subunit A"/>
    <property type="match status" value="1"/>
</dbReference>
<name>A0A921ZMA0_MANSE</name>
<dbReference type="InterPro" id="IPR040255">
    <property type="entry name" value="Non-specific_endonuclease"/>
</dbReference>
<dbReference type="GO" id="GO:0003676">
    <property type="term" value="F:nucleic acid binding"/>
    <property type="evidence" value="ECO:0007669"/>
    <property type="project" value="InterPro"/>
</dbReference>
<dbReference type="GO" id="GO:0006309">
    <property type="term" value="P:apoptotic DNA fragmentation"/>
    <property type="evidence" value="ECO:0007669"/>
    <property type="project" value="TreeGrafter"/>
</dbReference>
<evidence type="ECO:0000259" key="5">
    <source>
        <dbReference type="Pfam" id="PF01223"/>
    </source>
</evidence>
<dbReference type="GO" id="GO:0004521">
    <property type="term" value="F:RNA endonuclease activity"/>
    <property type="evidence" value="ECO:0007669"/>
    <property type="project" value="TreeGrafter"/>
</dbReference>
<dbReference type="InterPro" id="IPR001604">
    <property type="entry name" value="Endo_G_ENPP1-like_dom"/>
</dbReference>
<evidence type="ECO:0000256" key="3">
    <source>
        <dbReference type="ARBA" id="ARBA00022759"/>
    </source>
</evidence>
<comment type="similarity">
    <text evidence="1">Belongs to the DNA/RNA non-specific endonuclease family.</text>
</comment>
<keyword evidence="7" id="KW-1185">Reference proteome</keyword>